<comment type="caution">
    <text evidence="2">The sequence shown here is derived from an EMBL/GenBank/DDBJ whole genome shotgun (WGS) entry which is preliminary data.</text>
</comment>
<name>A0A414NH45_9ACTN</name>
<evidence type="ECO:0000313" key="2">
    <source>
        <dbReference type="EMBL" id="RHF39082.1"/>
    </source>
</evidence>
<feature type="coiled-coil region" evidence="1">
    <location>
        <begin position="405"/>
        <end position="463"/>
    </location>
</feature>
<dbReference type="RefSeq" id="WP_118103743.1">
    <property type="nucleotide sequence ID" value="NZ_CABJEU010000001.1"/>
</dbReference>
<reference evidence="2 3" key="1">
    <citation type="submission" date="2018-08" db="EMBL/GenBank/DDBJ databases">
        <title>A genome reference for cultivated species of the human gut microbiota.</title>
        <authorList>
            <person name="Zou Y."/>
            <person name="Xue W."/>
            <person name="Luo G."/>
        </authorList>
    </citation>
    <scope>NUCLEOTIDE SEQUENCE [LARGE SCALE GENOMIC DNA]</scope>
    <source>
        <strain evidence="2 3">AM25-33</strain>
    </source>
</reference>
<feature type="coiled-coil region" evidence="1">
    <location>
        <begin position="333"/>
        <end position="360"/>
    </location>
</feature>
<dbReference type="EMBL" id="QSLJ01000001">
    <property type="protein sequence ID" value="RHF39082.1"/>
    <property type="molecule type" value="Genomic_DNA"/>
</dbReference>
<evidence type="ECO:0000256" key="1">
    <source>
        <dbReference type="SAM" id="Coils"/>
    </source>
</evidence>
<organism evidence="2 3">
    <name type="scientific">Collinsella intestinalis</name>
    <dbReference type="NCBI Taxonomy" id="147207"/>
    <lineage>
        <taxon>Bacteria</taxon>
        <taxon>Bacillati</taxon>
        <taxon>Actinomycetota</taxon>
        <taxon>Coriobacteriia</taxon>
        <taxon>Coriobacteriales</taxon>
        <taxon>Coriobacteriaceae</taxon>
        <taxon>Collinsella</taxon>
    </lineage>
</organism>
<sequence>MRIENEQIHYRTRFELCPYSTTQQALVPALRCIFRWILGKELKRKGPLLDLLQSQQGKVDFLVNSFQYPNGYSGGLNNCDQVALATRALKRPGNTSPVCWALEYDEPDGSNSFRHWHTRIGLSTTADGTCIVNAKVSYYLLPNYFGAPMRDPGANIPNFIKDLISLDEYQYCVGETIAEPDYIQLTPNNFQSEFADNLLSEERELPLILVTSDYNGIYPISNLSKFASFFLGMANVYGLDWRDWELRNQLLDLFDRNSSAYSYRCSCGNLRIYLPKIDLSNSSESPNHRFFTPDIIHERYHSEKQFADMLNRSFGRSYIRTEDDILDLNDIALREGRIAVEENKRKIEELKKKLDQSSSRDNASYILEQPDENIVDTEKIRMQLERERENGEYLKELLAVYEKGQAELLLQIENLEYRNMELEEEARGNQAMRYHLEQEKLRAEENANEAKSLQRELDAVNSMDHVPTTLEDLLQLAANLWKNKVVVLDEAYRSAREFKQYDMDESWKMLSSLPNCLWRIAFGTQGCSNMEQEYRAETGITLTLRESGTTNADAECRRLRKRNYDGREIDITPHIKGNGARNASRVSDKFRIHFYLDEKNRKVVIGHCGGHIKTAGTSRMQ</sequence>
<evidence type="ECO:0000313" key="3">
    <source>
        <dbReference type="Proteomes" id="UP000283983"/>
    </source>
</evidence>
<dbReference type="Proteomes" id="UP000283983">
    <property type="component" value="Unassembled WGS sequence"/>
</dbReference>
<dbReference type="AlphaFoldDB" id="A0A414NH45"/>
<keyword evidence="1" id="KW-0175">Coiled coil</keyword>
<accession>A0A414NH45</accession>
<keyword evidence="3" id="KW-1185">Reference proteome</keyword>
<protein>
    <submittedName>
        <fullName evidence="2">Uncharacterized protein</fullName>
    </submittedName>
</protein>
<dbReference type="InParanoid" id="A0A414NH45"/>
<gene>
    <name evidence="2" type="ORF">DW682_05290</name>
</gene>
<proteinExistence type="predicted"/>